<dbReference type="GO" id="GO:0005524">
    <property type="term" value="F:ATP binding"/>
    <property type="evidence" value="ECO:0007669"/>
    <property type="project" value="UniProtKB-KW"/>
</dbReference>
<dbReference type="InterPro" id="IPR016135">
    <property type="entry name" value="UBQ-conjugating_enzyme/RWD"/>
</dbReference>
<keyword evidence="4" id="KW-0808">Transferase</keyword>
<gene>
    <name evidence="9" type="ORF">MNOR_LOCUS29961</name>
</gene>
<dbReference type="EC" id="2.3.2.23" evidence="3"/>
<feature type="domain" description="UBC core" evidence="8">
    <location>
        <begin position="1"/>
        <end position="146"/>
    </location>
</feature>
<dbReference type="Proteomes" id="UP001497623">
    <property type="component" value="Unassembled WGS sequence"/>
</dbReference>
<comment type="pathway">
    <text evidence="2">Protein modification; protein ubiquitination.</text>
</comment>
<keyword evidence="7" id="KW-0067">ATP-binding</keyword>
<dbReference type="EMBL" id="CAXKWB010035687">
    <property type="protein sequence ID" value="CAL4146990.1"/>
    <property type="molecule type" value="Genomic_DNA"/>
</dbReference>
<dbReference type="GO" id="GO:0061631">
    <property type="term" value="F:ubiquitin conjugating enzyme activity"/>
    <property type="evidence" value="ECO:0007669"/>
    <property type="project" value="UniProtKB-EC"/>
</dbReference>
<protein>
    <recommendedName>
        <fullName evidence="3">E2 ubiquitin-conjugating enzyme</fullName>
        <ecNumber evidence="3">2.3.2.23</ecNumber>
    </recommendedName>
</protein>
<sequence>MASKRIHKELSDLGKNPEIFFSANTIADDIHQWQIFLPGPKGSAFEDGVFFLTCHFPTDYPFKRPKLAFQTEIYHPQVNSNGAINLPILWSQWDGGTIFNVMKKLVEIMKNPKPDDPLRPDIAKELKENPEQWFKTAQEWTRKHAGSG</sequence>
<evidence type="ECO:0000259" key="8">
    <source>
        <dbReference type="PROSITE" id="PS50127"/>
    </source>
</evidence>
<keyword evidence="10" id="KW-1185">Reference proteome</keyword>
<keyword evidence="6" id="KW-0833">Ubl conjugation pathway</keyword>
<evidence type="ECO:0000256" key="5">
    <source>
        <dbReference type="ARBA" id="ARBA00022741"/>
    </source>
</evidence>
<dbReference type="InterPro" id="IPR000608">
    <property type="entry name" value="UBC"/>
</dbReference>
<comment type="caution">
    <text evidence="9">The sequence shown here is derived from an EMBL/GenBank/DDBJ whole genome shotgun (WGS) entry which is preliminary data.</text>
</comment>
<dbReference type="GO" id="GO:0006511">
    <property type="term" value="P:ubiquitin-dependent protein catabolic process"/>
    <property type="evidence" value="ECO:0007669"/>
    <property type="project" value="UniProtKB-ARBA"/>
</dbReference>
<evidence type="ECO:0000256" key="3">
    <source>
        <dbReference type="ARBA" id="ARBA00012486"/>
    </source>
</evidence>
<proteinExistence type="predicted"/>
<keyword evidence="5" id="KW-0547">Nucleotide-binding</keyword>
<dbReference type="PANTHER" id="PTHR24068">
    <property type="entry name" value="UBIQUITIN-CONJUGATING ENZYME E2"/>
    <property type="match status" value="1"/>
</dbReference>
<dbReference type="SUPFAM" id="SSF54495">
    <property type="entry name" value="UBC-like"/>
    <property type="match status" value="1"/>
</dbReference>
<evidence type="ECO:0000256" key="7">
    <source>
        <dbReference type="ARBA" id="ARBA00022840"/>
    </source>
</evidence>
<dbReference type="Pfam" id="PF00179">
    <property type="entry name" value="UQ_con"/>
    <property type="match status" value="1"/>
</dbReference>
<organism evidence="9 10">
    <name type="scientific">Meganyctiphanes norvegica</name>
    <name type="common">Northern krill</name>
    <name type="synonym">Thysanopoda norvegica</name>
    <dbReference type="NCBI Taxonomy" id="48144"/>
    <lineage>
        <taxon>Eukaryota</taxon>
        <taxon>Metazoa</taxon>
        <taxon>Ecdysozoa</taxon>
        <taxon>Arthropoda</taxon>
        <taxon>Crustacea</taxon>
        <taxon>Multicrustacea</taxon>
        <taxon>Malacostraca</taxon>
        <taxon>Eumalacostraca</taxon>
        <taxon>Eucarida</taxon>
        <taxon>Euphausiacea</taxon>
        <taxon>Euphausiidae</taxon>
        <taxon>Meganyctiphanes</taxon>
    </lineage>
</organism>
<evidence type="ECO:0000256" key="4">
    <source>
        <dbReference type="ARBA" id="ARBA00022679"/>
    </source>
</evidence>
<dbReference type="Gene3D" id="3.10.110.10">
    <property type="entry name" value="Ubiquitin Conjugating Enzyme"/>
    <property type="match status" value="1"/>
</dbReference>
<dbReference type="SMART" id="SM00212">
    <property type="entry name" value="UBCc"/>
    <property type="match status" value="1"/>
</dbReference>
<name>A0AAV2RVL6_MEGNR</name>
<evidence type="ECO:0000256" key="6">
    <source>
        <dbReference type="ARBA" id="ARBA00022786"/>
    </source>
</evidence>
<reference evidence="9 10" key="1">
    <citation type="submission" date="2024-05" db="EMBL/GenBank/DDBJ databases">
        <authorList>
            <person name="Wallberg A."/>
        </authorList>
    </citation>
    <scope>NUCLEOTIDE SEQUENCE [LARGE SCALE GENOMIC DNA]</scope>
</reference>
<evidence type="ECO:0000313" key="9">
    <source>
        <dbReference type="EMBL" id="CAL4146990.1"/>
    </source>
</evidence>
<accession>A0AAV2RVL6</accession>
<dbReference type="FunFam" id="3.10.110.10:FF:000101">
    <property type="entry name" value="Ubiquitin-conjugating enzyme E2 D2"/>
    <property type="match status" value="1"/>
</dbReference>
<comment type="catalytic activity">
    <reaction evidence="1">
        <text>S-ubiquitinyl-[E1 ubiquitin-activating enzyme]-L-cysteine + [E2 ubiquitin-conjugating enzyme]-L-cysteine = [E1 ubiquitin-activating enzyme]-L-cysteine + S-ubiquitinyl-[E2 ubiquitin-conjugating enzyme]-L-cysteine.</text>
        <dbReference type="EC" id="2.3.2.23"/>
    </reaction>
</comment>
<evidence type="ECO:0000313" key="10">
    <source>
        <dbReference type="Proteomes" id="UP001497623"/>
    </source>
</evidence>
<evidence type="ECO:0000256" key="1">
    <source>
        <dbReference type="ARBA" id="ARBA00000485"/>
    </source>
</evidence>
<dbReference type="PROSITE" id="PS50127">
    <property type="entry name" value="UBC_2"/>
    <property type="match status" value="1"/>
</dbReference>
<evidence type="ECO:0000256" key="2">
    <source>
        <dbReference type="ARBA" id="ARBA00004906"/>
    </source>
</evidence>
<dbReference type="AlphaFoldDB" id="A0AAV2RVL6"/>